<dbReference type="Gene3D" id="1.20.1740.10">
    <property type="entry name" value="Amino acid/polyamine transporter I"/>
    <property type="match status" value="1"/>
</dbReference>
<dbReference type="RefSeq" id="WP_160756412.1">
    <property type="nucleotide sequence ID" value="NZ_WTYL01000002.1"/>
</dbReference>
<feature type="transmembrane region" description="Helical" evidence="5">
    <location>
        <begin position="96"/>
        <end position="116"/>
    </location>
</feature>
<keyword evidence="4 5" id="KW-0472">Membrane</keyword>
<feature type="transmembrane region" description="Helical" evidence="5">
    <location>
        <begin position="335"/>
        <end position="357"/>
    </location>
</feature>
<keyword evidence="7" id="KW-1185">Reference proteome</keyword>
<dbReference type="PANTHER" id="PTHR11785">
    <property type="entry name" value="AMINO ACID TRANSPORTER"/>
    <property type="match status" value="1"/>
</dbReference>
<comment type="caution">
    <text evidence="6">The sequence shown here is derived from an EMBL/GenBank/DDBJ whole genome shotgun (WGS) entry which is preliminary data.</text>
</comment>
<feature type="transmembrane region" description="Helical" evidence="5">
    <location>
        <begin position="46"/>
        <end position="68"/>
    </location>
</feature>
<proteinExistence type="predicted"/>
<dbReference type="Proteomes" id="UP000431922">
    <property type="component" value="Unassembled WGS sequence"/>
</dbReference>
<name>A0A845B409_9SPHN</name>
<feature type="transmembrane region" description="Helical" evidence="5">
    <location>
        <begin position="155"/>
        <end position="178"/>
    </location>
</feature>
<keyword evidence="3 5" id="KW-1133">Transmembrane helix</keyword>
<evidence type="ECO:0000256" key="3">
    <source>
        <dbReference type="ARBA" id="ARBA00022989"/>
    </source>
</evidence>
<feature type="transmembrane region" description="Helical" evidence="5">
    <location>
        <begin position="240"/>
        <end position="262"/>
    </location>
</feature>
<organism evidence="6 7">
    <name type="scientific">Allopontixanthobacter sediminis</name>
    <dbReference type="NCBI Taxonomy" id="1689985"/>
    <lineage>
        <taxon>Bacteria</taxon>
        <taxon>Pseudomonadati</taxon>
        <taxon>Pseudomonadota</taxon>
        <taxon>Alphaproteobacteria</taxon>
        <taxon>Sphingomonadales</taxon>
        <taxon>Erythrobacteraceae</taxon>
        <taxon>Allopontixanthobacter</taxon>
    </lineage>
</organism>
<feature type="transmembrane region" description="Helical" evidence="5">
    <location>
        <begin position="363"/>
        <end position="382"/>
    </location>
</feature>
<dbReference type="Pfam" id="PF13520">
    <property type="entry name" value="AA_permease_2"/>
    <property type="match status" value="1"/>
</dbReference>
<dbReference type="GO" id="GO:0015179">
    <property type="term" value="F:L-amino acid transmembrane transporter activity"/>
    <property type="evidence" value="ECO:0007669"/>
    <property type="project" value="TreeGrafter"/>
</dbReference>
<dbReference type="OrthoDB" id="9762947at2"/>
<dbReference type="InterPro" id="IPR050598">
    <property type="entry name" value="AminoAcid_Transporter"/>
</dbReference>
<dbReference type="AlphaFoldDB" id="A0A845B409"/>
<feature type="transmembrane region" description="Helical" evidence="5">
    <location>
        <begin position="198"/>
        <end position="219"/>
    </location>
</feature>
<feature type="transmembrane region" description="Helical" evidence="5">
    <location>
        <begin position="292"/>
        <end position="314"/>
    </location>
</feature>
<feature type="transmembrane region" description="Helical" evidence="5">
    <location>
        <begin position="15"/>
        <end position="34"/>
    </location>
</feature>
<evidence type="ECO:0000256" key="2">
    <source>
        <dbReference type="ARBA" id="ARBA00022692"/>
    </source>
</evidence>
<gene>
    <name evidence="6" type="ORF">GRI65_10440</name>
</gene>
<evidence type="ECO:0000313" key="7">
    <source>
        <dbReference type="Proteomes" id="UP000431922"/>
    </source>
</evidence>
<dbReference type="GO" id="GO:0016020">
    <property type="term" value="C:membrane"/>
    <property type="evidence" value="ECO:0007669"/>
    <property type="project" value="UniProtKB-SubCell"/>
</dbReference>
<evidence type="ECO:0000313" key="6">
    <source>
        <dbReference type="EMBL" id="MXP44874.1"/>
    </source>
</evidence>
<comment type="subcellular location">
    <subcellularLocation>
        <location evidence="1">Membrane</location>
        <topology evidence="1">Multi-pass membrane protein</topology>
    </subcellularLocation>
</comment>
<dbReference type="EMBL" id="WTYL01000002">
    <property type="protein sequence ID" value="MXP44874.1"/>
    <property type="molecule type" value="Genomic_DNA"/>
</dbReference>
<feature type="transmembrane region" description="Helical" evidence="5">
    <location>
        <begin position="423"/>
        <end position="440"/>
    </location>
</feature>
<dbReference type="PANTHER" id="PTHR11785:SF512">
    <property type="entry name" value="SOBREMESA, ISOFORM B"/>
    <property type="match status" value="1"/>
</dbReference>
<accession>A0A845B409</accession>
<sequence>MTAPGPPATDLQKRLGLPFGIAIMAGSVIGAGILRTPGVVANEVPLFWAAIFVWALGGVYVLLSVNVASELTVALPRAGGIYVPVREAFGDSMGLLAGWAMWAGFAAGGAALALAFAEFLTFAIPAAAAFTAPIAITALLLVTAFNWLGVEEGRVSNIVGLMLKLALLGCVIVAAFVVEPIAPSGTTAVAAPLSAPEAVIGWIAFITALQIVLGAYDGWQGPTFFAEEDKDPARNIPRAFFTSAVMLLVVYLAINLCVLTVLDLEALRESDLPVALLIEGLLGPVGTKVTGLAAAIMALLTLNALVMTHPRILYGMARDGLFIRSAMLVNRGGTPWAAMLIGTAVAIPMILTGGYVFVFKIQVATGIFAGVLYNASYFALRLKRPDMERPFRAIGHPVLPALILAITIALFAAVVAADPVSGLWVAGLIGICVPVGLHLGRERRKIDLEIAS</sequence>
<keyword evidence="2 5" id="KW-0812">Transmembrane</keyword>
<evidence type="ECO:0000256" key="5">
    <source>
        <dbReference type="SAM" id="Phobius"/>
    </source>
</evidence>
<dbReference type="InterPro" id="IPR002293">
    <property type="entry name" value="AA/rel_permease1"/>
</dbReference>
<protein>
    <submittedName>
        <fullName evidence="6">Amino acid permease</fullName>
    </submittedName>
</protein>
<reference evidence="6 7" key="1">
    <citation type="submission" date="2019-12" db="EMBL/GenBank/DDBJ databases">
        <title>Genomic-based taxomic classification of the family Erythrobacteraceae.</title>
        <authorList>
            <person name="Xu L."/>
        </authorList>
    </citation>
    <scope>NUCLEOTIDE SEQUENCE [LARGE SCALE GENOMIC DNA]</scope>
    <source>
        <strain evidence="6 7">KCTC 42453</strain>
    </source>
</reference>
<feature type="transmembrane region" description="Helical" evidence="5">
    <location>
        <begin position="394"/>
        <end position="417"/>
    </location>
</feature>
<feature type="transmembrane region" description="Helical" evidence="5">
    <location>
        <begin position="122"/>
        <end position="148"/>
    </location>
</feature>
<evidence type="ECO:0000256" key="4">
    <source>
        <dbReference type="ARBA" id="ARBA00023136"/>
    </source>
</evidence>
<evidence type="ECO:0000256" key="1">
    <source>
        <dbReference type="ARBA" id="ARBA00004141"/>
    </source>
</evidence>
<dbReference type="PIRSF" id="PIRSF006060">
    <property type="entry name" value="AA_transporter"/>
    <property type="match status" value="1"/>
</dbReference>